<keyword evidence="6" id="KW-0677">Repeat</keyword>
<keyword evidence="18" id="KW-1185">Reference proteome</keyword>
<accession>A0A7L1RTC9</accession>
<feature type="region of interest" description="Disordered" evidence="14">
    <location>
        <begin position="257"/>
        <end position="334"/>
    </location>
</feature>
<dbReference type="GO" id="GO:0007155">
    <property type="term" value="P:cell adhesion"/>
    <property type="evidence" value="ECO:0007669"/>
    <property type="project" value="UniProtKB-KW"/>
</dbReference>
<feature type="compositionally biased region" description="Low complexity" evidence="14">
    <location>
        <begin position="350"/>
        <end position="366"/>
    </location>
</feature>
<keyword evidence="2" id="KW-1003">Cell membrane</keyword>
<keyword evidence="8" id="KW-0472">Membrane</keyword>
<evidence type="ECO:0000256" key="2">
    <source>
        <dbReference type="ARBA" id="ARBA00022475"/>
    </source>
</evidence>
<name>A0A7L1RTC9_9PASS</name>
<feature type="non-terminal residue" evidence="17">
    <location>
        <position position="394"/>
    </location>
</feature>
<dbReference type="FunFam" id="3.80.10.10:FF:000445">
    <property type="entry name" value="Oligodendrocyte myelin glycoprotein b"/>
    <property type="match status" value="1"/>
</dbReference>
<dbReference type="PANTHER" id="PTHR47114:SF2">
    <property type="entry name" value="OLIGODENDROCYTE-MYELIN GLYCOPROTEIN"/>
    <property type="match status" value="1"/>
</dbReference>
<dbReference type="Pfam" id="PF13855">
    <property type="entry name" value="LRR_8"/>
    <property type="match status" value="1"/>
</dbReference>
<dbReference type="PRINTS" id="PR00019">
    <property type="entry name" value="LEURICHRPT"/>
</dbReference>
<proteinExistence type="predicted"/>
<organism evidence="17 18">
    <name type="scientific">Helopsaltes ochotensis</name>
    <name type="common">Middendorff's grasshopper-warbler</name>
    <dbReference type="NCBI Taxonomy" id="3150915"/>
    <lineage>
        <taxon>Eukaryota</taxon>
        <taxon>Metazoa</taxon>
        <taxon>Chordata</taxon>
        <taxon>Craniata</taxon>
        <taxon>Vertebrata</taxon>
        <taxon>Euteleostomi</taxon>
        <taxon>Archelosauria</taxon>
        <taxon>Archosauria</taxon>
        <taxon>Dinosauria</taxon>
        <taxon>Saurischia</taxon>
        <taxon>Theropoda</taxon>
        <taxon>Coelurosauria</taxon>
        <taxon>Aves</taxon>
        <taxon>Neognathae</taxon>
        <taxon>Neoaves</taxon>
        <taxon>Telluraves</taxon>
        <taxon>Australaves</taxon>
        <taxon>Passeriformes</taxon>
        <taxon>Sylvioidea</taxon>
        <taxon>Locustellidae</taxon>
        <taxon>Helopsaltes</taxon>
    </lineage>
</organism>
<dbReference type="Pfam" id="PF12799">
    <property type="entry name" value="LRR_4"/>
    <property type="match status" value="1"/>
</dbReference>
<feature type="non-terminal residue" evidence="17">
    <location>
        <position position="1"/>
    </location>
</feature>
<evidence type="ECO:0000256" key="14">
    <source>
        <dbReference type="SAM" id="MobiDB-lite"/>
    </source>
</evidence>
<protein>
    <recommendedName>
        <fullName evidence="13">Oligodendrocyte-myelin glycoprotein</fullName>
    </recommendedName>
</protein>
<dbReference type="PROSITE" id="PS51450">
    <property type="entry name" value="LRR"/>
    <property type="match status" value="2"/>
</dbReference>
<dbReference type="EMBL" id="VXBM01000275">
    <property type="protein sequence ID" value="NXO37944.1"/>
    <property type="molecule type" value="Genomic_DNA"/>
</dbReference>
<dbReference type="SUPFAM" id="SSF52058">
    <property type="entry name" value="L domain-like"/>
    <property type="match status" value="1"/>
</dbReference>
<evidence type="ECO:0000313" key="18">
    <source>
        <dbReference type="Proteomes" id="UP000572057"/>
    </source>
</evidence>
<dbReference type="GO" id="GO:0005886">
    <property type="term" value="C:plasma membrane"/>
    <property type="evidence" value="ECO:0007669"/>
    <property type="project" value="UniProtKB-SubCell"/>
</dbReference>
<keyword evidence="3" id="KW-0433">Leucine-rich repeat</keyword>
<comment type="caution">
    <text evidence="17">The sequence shown here is derived from an EMBL/GenBank/DDBJ whole genome shotgun (WGS) entry which is preliminary data.</text>
</comment>
<dbReference type="InterPro" id="IPR003591">
    <property type="entry name" value="Leu-rich_rpt_typical-subtyp"/>
</dbReference>
<keyword evidence="7" id="KW-0130">Cell adhesion</keyword>
<dbReference type="Gene3D" id="3.80.10.10">
    <property type="entry name" value="Ribonuclease Inhibitor"/>
    <property type="match status" value="3"/>
</dbReference>
<evidence type="ECO:0000313" key="17">
    <source>
        <dbReference type="EMBL" id="NXO37944.1"/>
    </source>
</evidence>
<evidence type="ECO:0000256" key="5">
    <source>
        <dbReference type="ARBA" id="ARBA00022729"/>
    </source>
</evidence>
<keyword evidence="5 15" id="KW-0732">Signal</keyword>
<dbReference type="InterPro" id="IPR000372">
    <property type="entry name" value="LRRNT"/>
</dbReference>
<dbReference type="InterPro" id="IPR001611">
    <property type="entry name" value="Leu-rich_rpt"/>
</dbReference>
<dbReference type="SMART" id="SM00369">
    <property type="entry name" value="LRR_TYP"/>
    <property type="match status" value="3"/>
</dbReference>
<dbReference type="Proteomes" id="UP000572057">
    <property type="component" value="Unassembled WGS sequence"/>
</dbReference>
<reference evidence="18" key="1">
    <citation type="submission" date="2019-09" db="EMBL/GenBank/DDBJ databases">
        <title>Bird 10,000 Genomes (B10K) Project - Family phase.</title>
        <authorList>
            <person name="Zhang G."/>
        </authorList>
    </citation>
    <scope>NUCLEOTIDE SEQUENCE [LARGE SCALE GENOMIC DNA]</scope>
</reference>
<dbReference type="PANTHER" id="PTHR47114">
    <property type="match status" value="1"/>
</dbReference>
<evidence type="ECO:0000256" key="10">
    <source>
        <dbReference type="ARBA" id="ARBA00023288"/>
    </source>
</evidence>
<dbReference type="InterPro" id="IPR051071">
    <property type="entry name" value="LRR-bact_E3_ubiq_ligases"/>
</dbReference>
<evidence type="ECO:0000256" key="13">
    <source>
        <dbReference type="ARBA" id="ARBA00072716"/>
    </source>
</evidence>
<evidence type="ECO:0000256" key="15">
    <source>
        <dbReference type="SAM" id="SignalP"/>
    </source>
</evidence>
<feature type="compositionally biased region" description="Low complexity" evidence="14">
    <location>
        <begin position="286"/>
        <end position="298"/>
    </location>
</feature>
<evidence type="ECO:0000256" key="4">
    <source>
        <dbReference type="ARBA" id="ARBA00022622"/>
    </source>
</evidence>
<dbReference type="GO" id="GO:0031102">
    <property type="term" value="P:neuron projection regeneration"/>
    <property type="evidence" value="ECO:0007669"/>
    <property type="project" value="TreeGrafter"/>
</dbReference>
<dbReference type="SMART" id="SM00013">
    <property type="entry name" value="LRRNT"/>
    <property type="match status" value="1"/>
</dbReference>
<evidence type="ECO:0000256" key="8">
    <source>
        <dbReference type="ARBA" id="ARBA00023136"/>
    </source>
</evidence>
<dbReference type="FunFam" id="3.80.10.10:FF:000180">
    <property type="entry name" value="Oligodendrocyte myelin glycoprotein"/>
    <property type="match status" value="1"/>
</dbReference>
<feature type="signal peptide" evidence="15">
    <location>
        <begin position="1"/>
        <end position="24"/>
    </location>
</feature>
<evidence type="ECO:0000256" key="3">
    <source>
        <dbReference type="ARBA" id="ARBA00022614"/>
    </source>
</evidence>
<evidence type="ECO:0000256" key="6">
    <source>
        <dbReference type="ARBA" id="ARBA00022737"/>
    </source>
</evidence>
<evidence type="ECO:0000256" key="9">
    <source>
        <dbReference type="ARBA" id="ARBA00023180"/>
    </source>
</evidence>
<evidence type="ECO:0000256" key="11">
    <source>
        <dbReference type="ARBA" id="ARBA00055448"/>
    </source>
</evidence>
<feature type="chain" id="PRO_5029728720" description="Oligodendrocyte-myelin glycoprotein" evidence="15">
    <location>
        <begin position="25"/>
        <end position="394"/>
    </location>
</feature>
<feature type="region of interest" description="Disordered" evidence="14">
    <location>
        <begin position="347"/>
        <end position="394"/>
    </location>
</feature>
<dbReference type="InterPro" id="IPR025875">
    <property type="entry name" value="Leu-rich_rpt_4"/>
</dbReference>
<keyword evidence="4" id="KW-0336">GPI-anchor</keyword>
<keyword evidence="9" id="KW-0325">Glycoprotein</keyword>
<gene>
    <name evidence="17" type="primary">Omg</name>
    <name evidence="17" type="ORF">LOCOCH_R13869</name>
</gene>
<evidence type="ECO:0000256" key="12">
    <source>
        <dbReference type="ARBA" id="ARBA00063718"/>
    </source>
</evidence>
<dbReference type="SMART" id="SM00364">
    <property type="entry name" value="LRR_BAC"/>
    <property type="match status" value="5"/>
</dbReference>
<dbReference type="Pfam" id="PF01462">
    <property type="entry name" value="LRRNT"/>
    <property type="match status" value="1"/>
</dbReference>
<comment type="subcellular location">
    <subcellularLocation>
        <location evidence="1">Cell membrane</location>
        <topology evidence="1">Lipid-anchor</topology>
        <topology evidence="1">GPI-anchor</topology>
    </subcellularLocation>
</comment>
<keyword evidence="10" id="KW-0449">Lipoprotein</keyword>
<dbReference type="InterPro" id="IPR032675">
    <property type="entry name" value="LRR_dom_sf"/>
</dbReference>
<evidence type="ECO:0000256" key="7">
    <source>
        <dbReference type="ARBA" id="ARBA00022889"/>
    </source>
</evidence>
<comment type="subunit">
    <text evidence="12">Binds to RTN4R.</text>
</comment>
<evidence type="ECO:0000256" key="1">
    <source>
        <dbReference type="ARBA" id="ARBA00004609"/>
    </source>
</evidence>
<feature type="domain" description="LRRNT" evidence="16">
    <location>
        <begin position="25"/>
        <end position="59"/>
    </location>
</feature>
<sequence length="394" mass="43135">MEYQILNTSTCLLVLLVFIPTGLGICPSSCKCSGNDRNVDCSGRNLTVLPQGLQDNLTYLNLSFNQFVDLDHQLTRFTNLRTLDISNNWLKNVPAHLPKSLWELYATNNNIKVLQKLDTAYQWNLRVLDVSRNMVERAVLINNTLSSLKFLNLSSNKLWTVPTNMPYNIETVDLSNNFLSQILPGTLVRLQHLTSLYLHNNKFSYIPDKAFDQLSQLQVITLYNNPWSCSDNQTIPYVLRWAQGTAARVVGAPCAEQPWAGPEPAPARPTAPDSSPMIKGTKAAGREASAAAPEPTKATKTHKQFKAKEVPPLASQRPPALLPGTERGDGPQEAAATRTILVQASGQGNASLAPATASSTTPMTLSITSGMPSDYSKMPQSTTATLRQEEATPS</sequence>
<dbReference type="AlphaFoldDB" id="A0A7L1RTC9"/>
<evidence type="ECO:0000259" key="16">
    <source>
        <dbReference type="SMART" id="SM00013"/>
    </source>
</evidence>
<dbReference type="GO" id="GO:0098552">
    <property type="term" value="C:side of membrane"/>
    <property type="evidence" value="ECO:0007669"/>
    <property type="project" value="UniProtKB-KW"/>
</dbReference>
<dbReference type="OrthoDB" id="1574204at2759"/>
<comment type="function">
    <text evidence="11">Cell adhesion molecule contributing to the interactive process required for myelination in the central nervous system.</text>
</comment>